<dbReference type="OrthoDB" id="406512at2759"/>
<gene>
    <name evidence="1" type="ORF">C1SCF055_LOCUS5384</name>
</gene>
<organism evidence="1">
    <name type="scientific">Cladocopium goreaui</name>
    <dbReference type="NCBI Taxonomy" id="2562237"/>
    <lineage>
        <taxon>Eukaryota</taxon>
        <taxon>Sar</taxon>
        <taxon>Alveolata</taxon>
        <taxon>Dinophyceae</taxon>
        <taxon>Suessiales</taxon>
        <taxon>Symbiodiniaceae</taxon>
        <taxon>Cladocopium</taxon>
    </lineage>
</organism>
<dbReference type="Proteomes" id="UP001152797">
    <property type="component" value="Unassembled WGS sequence"/>
</dbReference>
<dbReference type="EMBL" id="CAMXCT010000328">
    <property type="protein sequence ID" value="CAI3977229.1"/>
    <property type="molecule type" value="Genomic_DNA"/>
</dbReference>
<reference evidence="2" key="2">
    <citation type="submission" date="2024-04" db="EMBL/GenBank/DDBJ databases">
        <authorList>
            <person name="Chen Y."/>
            <person name="Shah S."/>
            <person name="Dougan E. K."/>
            <person name="Thang M."/>
            <person name="Chan C."/>
        </authorList>
    </citation>
    <scope>NUCLEOTIDE SEQUENCE [LARGE SCALE GENOMIC DNA]</scope>
</reference>
<protein>
    <submittedName>
        <fullName evidence="1">Uncharacterized protein</fullName>
    </submittedName>
</protein>
<dbReference type="AlphaFoldDB" id="A0A9P1BPS3"/>
<evidence type="ECO:0000313" key="3">
    <source>
        <dbReference type="Proteomes" id="UP001152797"/>
    </source>
</evidence>
<evidence type="ECO:0000313" key="1">
    <source>
        <dbReference type="EMBL" id="CAI3977229.1"/>
    </source>
</evidence>
<proteinExistence type="predicted"/>
<accession>A0A9P1BPS3</accession>
<name>A0A9P1BPS3_9DINO</name>
<dbReference type="EMBL" id="CAMXCT030000328">
    <property type="protein sequence ID" value="CAL4764541.1"/>
    <property type="molecule type" value="Genomic_DNA"/>
</dbReference>
<evidence type="ECO:0000313" key="2">
    <source>
        <dbReference type="EMBL" id="CAL1130604.1"/>
    </source>
</evidence>
<reference evidence="1" key="1">
    <citation type="submission" date="2022-10" db="EMBL/GenBank/DDBJ databases">
        <authorList>
            <person name="Chen Y."/>
            <person name="Dougan E. K."/>
            <person name="Chan C."/>
            <person name="Rhodes N."/>
            <person name="Thang M."/>
        </authorList>
    </citation>
    <scope>NUCLEOTIDE SEQUENCE</scope>
</reference>
<dbReference type="EMBL" id="CAMXCT020000328">
    <property type="protein sequence ID" value="CAL1130604.1"/>
    <property type="molecule type" value="Genomic_DNA"/>
</dbReference>
<keyword evidence="3" id="KW-1185">Reference proteome</keyword>
<sequence>MKGKQKSWILAGLKHLKAPIVFATLVALLFQVDGLNWDKPSDHVETFAGKMACTRAEWEANRVAVPLDLELGQNNNLLTNDGFCNALYHICNTKPGSGHMTAPVCSSWVFLSRGSTLRSASRPLGRSDSKAVEDGNILAARALVLCLLASAKAMFWCLEQPASSLMYLHPCFQFLIRLLGMHRLRVNMSNYGAPTKKATLLYSSHACLDDIQNYTVEERLEQREMAVRYVNQKGENRVHGGKHLRASQAYPDEFLRLPCQEKVCE</sequence>
<comment type="caution">
    <text evidence="1">The sequence shown here is derived from an EMBL/GenBank/DDBJ whole genome shotgun (WGS) entry which is preliminary data.</text>
</comment>